<name>A0ABR2XU63_9PEZI</name>
<proteinExistence type="predicted"/>
<dbReference type="Proteomes" id="UP001465668">
    <property type="component" value="Unassembled WGS sequence"/>
</dbReference>
<protein>
    <recommendedName>
        <fullName evidence="3">C2H2-type domain-containing protein</fullName>
    </recommendedName>
</protein>
<accession>A0ABR2XU63</accession>
<gene>
    <name evidence="1" type="ORF">SCAR479_06088</name>
</gene>
<keyword evidence="2" id="KW-1185">Reference proteome</keyword>
<sequence>MGEIWDDVLTTQRERDILIQAIDADKELCATEHKKRHPAECPECWPRLINRIRDRYLNSSTREWFTGRRLFLQELDTMFADARDRSVAIDDIDNRIQAEKLDWSREKLKNLGLVSATDSPEMVKTLLNDKEKPIDQLILALRSAISKDADDSQKAFQEFTSKLVAASSPEAKVEAYVETFFQTQNDPQGAAKCQKYIDMVRSGTSMSDVVALMIRERQAQGNKKQEKQFFLRRKDELTRAKAANEAAKAKKAKAKQDRVRAAAAAAQEYDLPPCVNCKKPLDEQSLKYCPICVTLSEVYGFSDIAPTYFCSDNCWEDGIQSHLTDAGHVCAGGDGFTQTSGSLSGAGYCKECVLDHKVESFFCGLQCFDANFQDHRENVHIPKRDKVGEIYEDENDLEFTSNDDSQYRARKIEDHWIPVGDAVKEWVKKLGATYTPTSVPAITASND</sequence>
<evidence type="ECO:0000313" key="1">
    <source>
        <dbReference type="EMBL" id="KAK9777359.1"/>
    </source>
</evidence>
<comment type="caution">
    <text evidence="1">The sequence shown here is derived from an EMBL/GenBank/DDBJ whole genome shotgun (WGS) entry which is preliminary data.</text>
</comment>
<dbReference type="EMBL" id="JARVKM010000022">
    <property type="protein sequence ID" value="KAK9777359.1"/>
    <property type="molecule type" value="Genomic_DNA"/>
</dbReference>
<evidence type="ECO:0000313" key="2">
    <source>
        <dbReference type="Proteomes" id="UP001465668"/>
    </source>
</evidence>
<organism evidence="1 2">
    <name type="scientific">Seiridium cardinale</name>
    <dbReference type="NCBI Taxonomy" id="138064"/>
    <lineage>
        <taxon>Eukaryota</taxon>
        <taxon>Fungi</taxon>
        <taxon>Dikarya</taxon>
        <taxon>Ascomycota</taxon>
        <taxon>Pezizomycotina</taxon>
        <taxon>Sordariomycetes</taxon>
        <taxon>Xylariomycetidae</taxon>
        <taxon>Amphisphaeriales</taxon>
        <taxon>Sporocadaceae</taxon>
        <taxon>Seiridium</taxon>
    </lineage>
</organism>
<reference evidence="1 2" key="1">
    <citation type="submission" date="2024-02" db="EMBL/GenBank/DDBJ databases">
        <title>First draft genome assembly of two strains of Seiridium cardinale.</title>
        <authorList>
            <person name="Emiliani G."/>
            <person name="Scali E."/>
        </authorList>
    </citation>
    <scope>NUCLEOTIDE SEQUENCE [LARGE SCALE GENOMIC DNA]</scope>
    <source>
        <strain evidence="1 2">BM-138-000479</strain>
    </source>
</reference>
<evidence type="ECO:0008006" key="3">
    <source>
        <dbReference type="Google" id="ProtNLM"/>
    </source>
</evidence>